<dbReference type="Proteomes" id="UP001206128">
    <property type="component" value="Unassembled WGS sequence"/>
</dbReference>
<dbReference type="SUPFAM" id="SSF48208">
    <property type="entry name" value="Six-hairpin glycosidases"/>
    <property type="match status" value="1"/>
</dbReference>
<reference evidence="4" key="1">
    <citation type="submission" date="2022-06" db="EMBL/GenBank/DDBJ databases">
        <title>Genomic Encyclopedia of Archaeal and Bacterial Type Strains, Phase II (KMG-II): from individual species to whole genera.</title>
        <authorList>
            <person name="Goeker M."/>
        </authorList>
    </citation>
    <scope>NUCLEOTIDE SEQUENCE</scope>
    <source>
        <strain evidence="4">DSM 43935</strain>
    </source>
</reference>
<dbReference type="PANTHER" id="PTHR31151">
    <property type="entry name" value="PROLINE-TRNA LIGASE (DUF1680)"/>
    <property type="match status" value="1"/>
</dbReference>
<organism evidence="4 5">
    <name type="scientific">Goodfellowiella coeruleoviolacea</name>
    <dbReference type="NCBI Taxonomy" id="334858"/>
    <lineage>
        <taxon>Bacteria</taxon>
        <taxon>Bacillati</taxon>
        <taxon>Actinomycetota</taxon>
        <taxon>Actinomycetes</taxon>
        <taxon>Pseudonocardiales</taxon>
        <taxon>Pseudonocardiaceae</taxon>
        <taxon>Goodfellowiella</taxon>
    </lineage>
</organism>
<evidence type="ECO:0000256" key="1">
    <source>
        <dbReference type="SAM" id="SignalP"/>
    </source>
</evidence>
<keyword evidence="5" id="KW-1185">Reference proteome</keyword>
<dbReference type="AlphaFoldDB" id="A0AAE3KET2"/>
<feature type="domain" description="Non-reducing end beta-L-arabinofuranosidase-like GH127 middle" evidence="3">
    <location>
        <begin position="448"/>
        <end position="544"/>
    </location>
</feature>
<dbReference type="Pfam" id="PF07944">
    <property type="entry name" value="Beta-AFase-like_GH127_cat"/>
    <property type="match status" value="1"/>
</dbReference>
<dbReference type="InterPro" id="IPR006311">
    <property type="entry name" value="TAT_signal"/>
</dbReference>
<dbReference type="RefSeq" id="WP_253767606.1">
    <property type="nucleotide sequence ID" value="NZ_JAMTCK010000002.1"/>
</dbReference>
<dbReference type="GO" id="GO:0005975">
    <property type="term" value="P:carbohydrate metabolic process"/>
    <property type="evidence" value="ECO:0007669"/>
    <property type="project" value="InterPro"/>
</dbReference>
<protein>
    <recommendedName>
        <fullName evidence="6">Glycosyl hydrolase</fullName>
    </recommendedName>
</protein>
<dbReference type="Pfam" id="PF20736">
    <property type="entry name" value="Glyco_hydro127M"/>
    <property type="match status" value="1"/>
</dbReference>
<dbReference type="EMBL" id="JAMTCK010000002">
    <property type="protein sequence ID" value="MCP2164197.1"/>
    <property type="molecule type" value="Genomic_DNA"/>
</dbReference>
<feature type="signal peptide" evidence="1">
    <location>
        <begin position="1"/>
        <end position="34"/>
    </location>
</feature>
<gene>
    <name evidence="4" type="ORF">LX83_001037</name>
</gene>
<comment type="caution">
    <text evidence="4">The sequence shown here is derived from an EMBL/GenBank/DDBJ whole genome shotgun (WGS) entry which is preliminary data.</text>
</comment>
<dbReference type="InterPro" id="IPR049046">
    <property type="entry name" value="Beta-AFase-like_GH127_middle"/>
</dbReference>
<evidence type="ECO:0000313" key="5">
    <source>
        <dbReference type="Proteomes" id="UP001206128"/>
    </source>
</evidence>
<name>A0AAE3KET2_9PSEU</name>
<sequence>MTHGRLSRRHAFRLTGAATAASVLAGLTARPATAGVSPAQPGAPLARVAPPVAAFALSDVRLLPGPFADNQNRTLSYLSFVDADRLLHTFRRNVGLPSTATPCGGWEAPDVELRGHSTGHLLTALAQAFASTGDSAYQAKASRIVSALAACQAAAPAAGYGRGYLSAYPESFIDRVENGQQVWAPYYTLHKIMAGLLDQYLLAGNQQALDVLVAKAAWVKARTDRLSTARLQAMLRTEFGGMNEVLANLYLVTGDQNHLTTATRFDHAEIFDPLANRLDRLAGYHANTQIPKIIGAIQEYQATGQARYRDIATFFWDTVVGHHTYANGGNSNGEHFHAPDAIASQLSDSTTECCNTYNMLKLTRQLFRYDPSRIDYLDYYENALLNQILGSQDPASAHGFVSYYVPLRAGGIKTYSNDYDTFWCCHGTGMENHTKFGDTIYFHTDDALYVNLFIPSELTWRDRGLVLRQETRFPTQPSTRLTVRQAGGTALALRLRVPSWVAGADSVRITVNGVAQPVSARPGSHVELNRVWRAGDVVELTMGMSLTLEPTPDDASVRAVRYGPVLLAGEYGGSNLTALPRLQPDSLTATGQPLVFRARANNASVTLSPFHALHHQRHSVYWRIG</sequence>
<feature type="chain" id="PRO_5041925249" description="Glycosyl hydrolase" evidence="1">
    <location>
        <begin position="35"/>
        <end position="625"/>
    </location>
</feature>
<dbReference type="PROSITE" id="PS51318">
    <property type="entry name" value="TAT"/>
    <property type="match status" value="1"/>
</dbReference>
<keyword evidence="1" id="KW-0732">Signal</keyword>
<accession>A0AAE3KET2</accession>
<dbReference type="InterPro" id="IPR012878">
    <property type="entry name" value="Beta-AFase-like_GH127_cat"/>
</dbReference>
<evidence type="ECO:0000259" key="3">
    <source>
        <dbReference type="Pfam" id="PF20736"/>
    </source>
</evidence>
<dbReference type="PANTHER" id="PTHR31151:SF0">
    <property type="entry name" value="PROLINE-TRNA LIGASE (DUF1680)"/>
    <property type="match status" value="1"/>
</dbReference>
<evidence type="ECO:0000313" key="4">
    <source>
        <dbReference type="EMBL" id="MCP2164197.1"/>
    </source>
</evidence>
<evidence type="ECO:0008006" key="6">
    <source>
        <dbReference type="Google" id="ProtNLM"/>
    </source>
</evidence>
<feature type="domain" description="Non-reducing end beta-L-arabinofuranosidase-like GH127 catalytic" evidence="2">
    <location>
        <begin position="59"/>
        <end position="438"/>
    </location>
</feature>
<proteinExistence type="predicted"/>
<dbReference type="InterPro" id="IPR008928">
    <property type="entry name" value="6-hairpin_glycosidase_sf"/>
</dbReference>
<evidence type="ECO:0000259" key="2">
    <source>
        <dbReference type="Pfam" id="PF07944"/>
    </source>
</evidence>